<sequence length="74" mass="8125">MPLHIYGFWIYTPILLWFTADLSNNLALVVGCEGPAVEVDLCLAETLATNAIGNNHRNTTCCRVSLNSARPVHI</sequence>
<accession>A7J6F0</accession>
<evidence type="ECO:0000313" key="1">
    <source>
        <dbReference type="EMBL" id="ABT15381.1"/>
    </source>
</evidence>
<dbReference type="EMBL" id="DQ890022">
    <property type="protein sequence ID" value="ABT15381.1"/>
    <property type="molecule type" value="Genomic_DNA"/>
</dbReference>
<name>A7J6F0_PBCVF</name>
<dbReference type="RefSeq" id="YP_001425728.1">
    <property type="nucleotide sequence ID" value="NC_008603.1"/>
</dbReference>
<dbReference type="KEGG" id="vg:5469930"/>
<protein>
    <submittedName>
        <fullName evidence="1">Uncharacterized protein n096R</fullName>
    </submittedName>
</protein>
<dbReference type="GeneID" id="5469930"/>
<reference evidence="1 2" key="1">
    <citation type="journal article" date="2007" name="Virology">
        <title>Sequence and annotation of the 314-kb MT325 and the 321-kb FR483 viruses that infect Chlorella Pbi.</title>
        <authorList>
            <person name="Fitzgerald L.A."/>
            <person name="Graves M.V."/>
            <person name="Li X."/>
            <person name="Feldblyum T."/>
            <person name="Hartigan J."/>
            <person name="Van Etten J.L."/>
        </authorList>
    </citation>
    <scope>NUCLEOTIDE SEQUENCE [LARGE SCALE GENOMIC DNA]</scope>
    <source>
        <strain evidence="1 2">FR483</strain>
    </source>
</reference>
<dbReference type="Proteomes" id="UP000204095">
    <property type="component" value="Segment"/>
</dbReference>
<proteinExistence type="predicted"/>
<organismHost>
    <name type="scientific">Paramecium bursaria</name>
    <dbReference type="NCBI Taxonomy" id="74790"/>
</organismHost>
<gene>
    <name evidence="1" type="primary">n096R</name>
    <name evidence="1" type="ORF">FR483_n096R</name>
</gene>
<evidence type="ECO:0000313" key="2">
    <source>
        <dbReference type="Proteomes" id="UP000204095"/>
    </source>
</evidence>
<organism evidence="1 2">
    <name type="scientific">Paramecium bursaria Chlorella virus FR483</name>
    <name type="common">PBCV-FR483</name>
    <dbReference type="NCBI Taxonomy" id="399781"/>
    <lineage>
        <taxon>Viruses</taxon>
        <taxon>Varidnaviria</taxon>
        <taxon>Bamfordvirae</taxon>
        <taxon>Nucleocytoviricota</taxon>
        <taxon>Megaviricetes</taxon>
        <taxon>Algavirales</taxon>
        <taxon>Phycodnaviridae</taxon>
        <taxon>Chlorovirus</taxon>
        <taxon>Chlorovirus conductrix</taxon>
        <taxon>Paramecium bursaria Chlorella virus A1</taxon>
    </lineage>
</organism>